<dbReference type="AlphaFoldDB" id="A0A834TI68"/>
<keyword evidence="3" id="KW-1185">Reference proteome</keyword>
<evidence type="ECO:0000256" key="1">
    <source>
        <dbReference type="SAM" id="MobiDB-lite"/>
    </source>
</evidence>
<evidence type="ECO:0000313" key="2">
    <source>
        <dbReference type="EMBL" id="KAF7822658.1"/>
    </source>
</evidence>
<dbReference type="Proteomes" id="UP000634136">
    <property type="component" value="Unassembled WGS sequence"/>
</dbReference>
<accession>A0A834TI68</accession>
<feature type="region of interest" description="Disordered" evidence="1">
    <location>
        <begin position="1"/>
        <end position="32"/>
    </location>
</feature>
<sequence length="32" mass="3849">MEVPKNNGYNKRRKHSNPSMEVAKRNKHSRRV</sequence>
<gene>
    <name evidence="2" type="ORF">G2W53_020802</name>
</gene>
<proteinExistence type="predicted"/>
<dbReference type="EMBL" id="JAAIUW010000007">
    <property type="protein sequence ID" value="KAF7822658.1"/>
    <property type="molecule type" value="Genomic_DNA"/>
</dbReference>
<evidence type="ECO:0000313" key="3">
    <source>
        <dbReference type="Proteomes" id="UP000634136"/>
    </source>
</evidence>
<comment type="caution">
    <text evidence="2">The sequence shown here is derived from an EMBL/GenBank/DDBJ whole genome shotgun (WGS) entry which is preliminary data.</text>
</comment>
<name>A0A834TI68_9FABA</name>
<reference evidence="2" key="1">
    <citation type="submission" date="2020-09" db="EMBL/GenBank/DDBJ databases">
        <title>Genome-Enabled Discovery of Anthraquinone Biosynthesis in Senna tora.</title>
        <authorList>
            <person name="Kang S.-H."/>
            <person name="Pandey R.P."/>
            <person name="Lee C.-M."/>
            <person name="Sim J.-S."/>
            <person name="Jeong J.-T."/>
            <person name="Choi B.-S."/>
            <person name="Jung M."/>
            <person name="Ginzburg D."/>
            <person name="Zhao K."/>
            <person name="Won S.Y."/>
            <person name="Oh T.-J."/>
            <person name="Yu Y."/>
            <person name="Kim N.-H."/>
            <person name="Lee O.R."/>
            <person name="Lee T.-H."/>
            <person name="Bashyal P."/>
            <person name="Kim T.-S."/>
            <person name="Lee W.-H."/>
            <person name="Kawkins C."/>
            <person name="Kim C.-K."/>
            <person name="Kim J.S."/>
            <person name="Ahn B.O."/>
            <person name="Rhee S.Y."/>
            <person name="Sohng J.K."/>
        </authorList>
    </citation>
    <scope>NUCLEOTIDE SEQUENCE</scope>
    <source>
        <tissue evidence="2">Leaf</tissue>
    </source>
</reference>
<protein>
    <submittedName>
        <fullName evidence="2">Uncharacterized protein</fullName>
    </submittedName>
</protein>
<organism evidence="2 3">
    <name type="scientific">Senna tora</name>
    <dbReference type="NCBI Taxonomy" id="362788"/>
    <lineage>
        <taxon>Eukaryota</taxon>
        <taxon>Viridiplantae</taxon>
        <taxon>Streptophyta</taxon>
        <taxon>Embryophyta</taxon>
        <taxon>Tracheophyta</taxon>
        <taxon>Spermatophyta</taxon>
        <taxon>Magnoliopsida</taxon>
        <taxon>eudicotyledons</taxon>
        <taxon>Gunneridae</taxon>
        <taxon>Pentapetalae</taxon>
        <taxon>rosids</taxon>
        <taxon>fabids</taxon>
        <taxon>Fabales</taxon>
        <taxon>Fabaceae</taxon>
        <taxon>Caesalpinioideae</taxon>
        <taxon>Cassia clade</taxon>
        <taxon>Senna</taxon>
    </lineage>
</organism>